<comment type="catalytic activity">
    <reaction evidence="10">
        <text>L-threonyl-[protein] + ATP = O-phospho-L-threonyl-[protein] + ADP + H(+)</text>
        <dbReference type="Rhea" id="RHEA:46608"/>
        <dbReference type="Rhea" id="RHEA-COMP:11060"/>
        <dbReference type="Rhea" id="RHEA-COMP:11605"/>
        <dbReference type="ChEBI" id="CHEBI:15378"/>
        <dbReference type="ChEBI" id="CHEBI:30013"/>
        <dbReference type="ChEBI" id="CHEBI:30616"/>
        <dbReference type="ChEBI" id="CHEBI:61977"/>
        <dbReference type="ChEBI" id="CHEBI:456216"/>
        <dbReference type="EC" id="2.7.11.1"/>
    </reaction>
</comment>
<feature type="binding site" evidence="12">
    <location>
        <position position="88"/>
    </location>
    <ligand>
        <name>ATP</name>
        <dbReference type="ChEBI" id="CHEBI:30616"/>
    </ligand>
</feature>
<keyword evidence="8" id="KW-1015">Disulfide bond</keyword>
<accession>A0AAD8JMN3</accession>
<evidence type="ECO:0000313" key="15">
    <source>
        <dbReference type="Proteomes" id="UP001229421"/>
    </source>
</evidence>
<comment type="catalytic activity">
    <reaction evidence="11">
        <text>L-seryl-[protein] + ATP = O-phospho-L-seryl-[protein] + ADP + H(+)</text>
        <dbReference type="Rhea" id="RHEA:17989"/>
        <dbReference type="Rhea" id="RHEA-COMP:9863"/>
        <dbReference type="Rhea" id="RHEA-COMP:11604"/>
        <dbReference type="ChEBI" id="CHEBI:15378"/>
        <dbReference type="ChEBI" id="CHEBI:29999"/>
        <dbReference type="ChEBI" id="CHEBI:30616"/>
        <dbReference type="ChEBI" id="CHEBI:83421"/>
        <dbReference type="ChEBI" id="CHEBI:456216"/>
        <dbReference type="EC" id="2.7.11.1"/>
    </reaction>
</comment>
<dbReference type="InterPro" id="IPR000719">
    <property type="entry name" value="Prot_kinase_dom"/>
</dbReference>
<dbReference type="PROSITE" id="PS50011">
    <property type="entry name" value="PROTEIN_KINASE_DOM"/>
    <property type="match status" value="2"/>
</dbReference>
<feature type="binding site" evidence="12">
    <location>
        <position position="427"/>
    </location>
    <ligand>
        <name>ATP</name>
        <dbReference type="ChEBI" id="CHEBI:30616"/>
    </ligand>
</feature>
<evidence type="ECO:0000259" key="13">
    <source>
        <dbReference type="PROSITE" id="PS50011"/>
    </source>
</evidence>
<protein>
    <recommendedName>
        <fullName evidence="1">non-specific serine/threonine protein kinase</fullName>
        <ecNumber evidence="1">2.7.11.1</ecNumber>
    </recommendedName>
</protein>
<dbReference type="CDD" id="cd14066">
    <property type="entry name" value="STKc_IRAK"/>
    <property type="match status" value="2"/>
</dbReference>
<keyword evidence="3" id="KW-0808">Transferase</keyword>
<keyword evidence="7 12" id="KW-0067">ATP-binding</keyword>
<dbReference type="Gene3D" id="3.30.200.20">
    <property type="entry name" value="Phosphorylase Kinase, domain 1"/>
    <property type="match status" value="2"/>
</dbReference>
<keyword evidence="4" id="KW-0732">Signal</keyword>
<dbReference type="EMBL" id="JAUHHV010000012">
    <property type="protein sequence ID" value="KAK1406568.1"/>
    <property type="molecule type" value="Genomic_DNA"/>
</dbReference>
<dbReference type="InterPro" id="IPR011009">
    <property type="entry name" value="Kinase-like_dom_sf"/>
</dbReference>
<evidence type="ECO:0000256" key="1">
    <source>
        <dbReference type="ARBA" id="ARBA00012513"/>
    </source>
</evidence>
<evidence type="ECO:0000256" key="9">
    <source>
        <dbReference type="ARBA" id="ARBA00023180"/>
    </source>
</evidence>
<dbReference type="InterPro" id="IPR001245">
    <property type="entry name" value="Ser-Thr/Tyr_kinase_cat_dom"/>
</dbReference>
<dbReference type="GO" id="GO:0004674">
    <property type="term" value="F:protein serine/threonine kinase activity"/>
    <property type="evidence" value="ECO:0007669"/>
    <property type="project" value="UniProtKB-KW"/>
</dbReference>
<evidence type="ECO:0000256" key="7">
    <source>
        <dbReference type="ARBA" id="ARBA00022840"/>
    </source>
</evidence>
<evidence type="ECO:0000256" key="5">
    <source>
        <dbReference type="ARBA" id="ARBA00022741"/>
    </source>
</evidence>
<keyword evidence="2" id="KW-0723">Serine/threonine-protein kinase</keyword>
<dbReference type="GO" id="GO:0005524">
    <property type="term" value="F:ATP binding"/>
    <property type="evidence" value="ECO:0007669"/>
    <property type="project" value="UniProtKB-UniRule"/>
</dbReference>
<evidence type="ECO:0000256" key="3">
    <source>
        <dbReference type="ARBA" id="ARBA00022679"/>
    </source>
</evidence>
<dbReference type="PROSITE" id="PS00108">
    <property type="entry name" value="PROTEIN_KINASE_ST"/>
    <property type="match status" value="2"/>
</dbReference>
<dbReference type="InterPro" id="IPR008271">
    <property type="entry name" value="Ser/Thr_kinase_AS"/>
</dbReference>
<dbReference type="Pfam" id="PF07714">
    <property type="entry name" value="PK_Tyr_Ser-Thr"/>
    <property type="match status" value="1"/>
</dbReference>
<dbReference type="InterPro" id="IPR017441">
    <property type="entry name" value="Protein_kinase_ATP_BS"/>
</dbReference>
<dbReference type="PANTHER" id="PTHR27006:SF587">
    <property type="entry name" value="RECEPTOR-LIKE SERINE_THREONINE-PROTEIN KINASE"/>
    <property type="match status" value="1"/>
</dbReference>
<dbReference type="EC" id="2.7.11.1" evidence="1"/>
<keyword evidence="6" id="KW-0418">Kinase</keyword>
<dbReference type="Gene3D" id="1.10.510.10">
    <property type="entry name" value="Transferase(Phosphotransferase) domain 1"/>
    <property type="match status" value="2"/>
</dbReference>
<dbReference type="Proteomes" id="UP001229421">
    <property type="component" value="Unassembled WGS sequence"/>
</dbReference>
<evidence type="ECO:0000256" key="12">
    <source>
        <dbReference type="PROSITE-ProRule" id="PRU10141"/>
    </source>
</evidence>
<evidence type="ECO:0000256" key="10">
    <source>
        <dbReference type="ARBA" id="ARBA00047899"/>
    </source>
</evidence>
<evidence type="ECO:0000256" key="4">
    <source>
        <dbReference type="ARBA" id="ARBA00022729"/>
    </source>
</evidence>
<dbReference type="SMART" id="SM00220">
    <property type="entry name" value="S_TKc"/>
    <property type="match status" value="2"/>
</dbReference>
<keyword evidence="15" id="KW-1185">Reference proteome</keyword>
<dbReference type="FunFam" id="1.10.510.10:FF:000084">
    <property type="entry name" value="Wall-associated receptor kinase 2"/>
    <property type="match status" value="1"/>
</dbReference>
<evidence type="ECO:0000313" key="14">
    <source>
        <dbReference type="EMBL" id="KAK1406568.1"/>
    </source>
</evidence>
<feature type="domain" description="Protein kinase" evidence="13">
    <location>
        <begin position="60"/>
        <end position="341"/>
    </location>
</feature>
<dbReference type="FunFam" id="3.30.200.20:FF:001238">
    <property type="entry name" value="Os08g0179000 protein"/>
    <property type="match status" value="1"/>
</dbReference>
<sequence length="717" mass="80273">MLTNLRCKQLRPIAYLKVAFATILYMSSASEEGGKLSSSTSAQPCQRFSLAEIQAATKDFNEELVIGEGGFGKVYKGQIFCDEDVAIKRLSSVSNQGEHEFRAEIKTLSKLRHCHLVSLIGYCDDNKEMILVYEYIPNGTLYHHLHKAWTTLSWVQRMRIAVGAGRGLDYLHTGVGTREGIIHRDVKSSNILLDENMEAKISDFGLSKIGSINQSSLWVGASASIKGTFGYLDPEYFYTKKISTKSDVYAFGVVLFELLTGRLAVDERNLDDECSLVRWAQRHVKQRKLDEIVDSNIKGTIFPKCLRQFAQIAYRCVHSNPKDRPTITEVVASLQAIHELQLKSNYSAKSSRIMGLTRIYKYVTNMQYSGVIWNVSNQEEAIELPLFRFSTVANATANFAPNNILGRGSFGNVYKGVLEEGKLVAVKRLSKDSRQGLNEFKNEIICLSKLQYQNIVKLLGHCIHGDEKLLIYEYMSNKGLNSFIFGNAQNMFLNWSTRFKIIKGIARGLAYMHQDSLLRVIHRDIKPSNILLDEDMNAKISDFGIARRFEGQEGQEHISTRVAGTIGYLAPEYALRGHLSVKSDVFSFGVLVMEIVSGRENYCPSASHGNKYLIEHAWNLYDEGRLMDLIDATSAESCNPLEVTRSIEVAMLCIQGNAGDRPNMSSVIMMLNDECSLPQPKKPAYLSEELSFTANSSASTSPAYTINGLTITEVEAQ</sequence>
<keyword evidence="9" id="KW-0325">Glycoprotein</keyword>
<evidence type="ECO:0000256" key="11">
    <source>
        <dbReference type="ARBA" id="ARBA00048679"/>
    </source>
</evidence>
<comment type="caution">
    <text evidence="14">The sequence shown here is derived from an EMBL/GenBank/DDBJ whole genome shotgun (WGS) entry which is preliminary data.</text>
</comment>
<dbReference type="PROSITE" id="PS00107">
    <property type="entry name" value="PROTEIN_KINASE_ATP"/>
    <property type="match status" value="2"/>
</dbReference>
<dbReference type="PANTHER" id="PTHR27006">
    <property type="entry name" value="PROMASTIGOTE SURFACE ANTIGEN PROTEIN PSA"/>
    <property type="match status" value="1"/>
</dbReference>
<dbReference type="SUPFAM" id="SSF56112">
    <property type="entry name" value="Protein kinase-like (PK-like)"/>
    <property type="match status" value="2"/>
</dbReference>
<dbReference type="FunFam" id="1.10.510.10:FF:000060">
    <property type="entry name" value="G-type lectin S-receptor-like serine/threonine-protein kinase"/>
    <property type="match status" value="1"/>
</dbReference>
<evidence type="ECO:0000256" key="8">
    <source>
        <dbReference type="ARBA" id="ARBA00023157"/>
    </source>
</evidence>
<dbReference type="FunFam" id="3.30.200.20:FF:000039">
    <property type="entry name" value="receptor-like protein kinase FERONIA"/>
    <property type="match status" value="1"/>
</dbReference>
<dbReference type="Pfam" id="PF00069">
    <property type="entry name" value="Pkinase"/>
    <property type="match status" value="1"/>
</dbReference>
<gene>
    <name evidence="14" type="ORF">QVD17_42001</name>
</gene>
<name>A0AAD8JMN3_TARER</name>
<proteinExistence type="predicted"/>
<organism evidence="14 15">
    <name type="scientific">Tagetes erecta</name>
    <name type="common">African marigold</name>
    <dbReference type="NCBI Taxonomy" id="13708"/>
    <lineage>
        <taxon>Eukaryota</taxon>
        <taxon>Viridiplantae</taxon>
        <taxon>Streptophyta</taxon>
        <taxon>Embryophyta</taxon>
        <taxon>Tracheophyta</taxon>
        <taxon>Spermatophyta</taxon>
        <taxon>Magnoliopsida</taxon>
        <taxon>eudicotyledons</taxon>
        <taxon>Gunneridae</taxon>
        <taxon>Pentapetalae</taxon>
        <taxon>asterids</taxon>
        <taxon>campanulids</taxon>
        <taxon>Asterales</taxon>
        <taxon>Asteraceae</taxon>
        <taxon>Asteroideae</taxon>
        <taxon>Heliantheae alliance</taxon>
        <taxon>Tageteae</taxon>
        <taxon>Tagetes</taxon>
    </lineage>
</organism>
<keyword evidence="5 12" id="KW-0547">Nucleotide-binding</keyword>
<feature type="domain" description="Protein kinase" evidence="13">
    <location>
        <begin position="399"/>
        <end position="686"/>
    </location>
</feature>
<evidence type="ECO:0000256" key="6">
    <source>
        <dbReference type="ARBA" id="ARBA00022777"/>
    </source>
</evidence>
<dbReference type="AlphaFoldDB" id="A0AAD8JMN3"/>
<reference evidence="14" key="1">
    <citation type="journal article" date="2023" name="bioRxiv">
        <title>Improved chromosome-level genome assembly for marigold (Tagetes erecta).</title>
        <authorList>
            <person name="Jiang F."/>
            <person name="Yuan L."/>
            <person name="Wang S."/>
            <person name="Wang H."/>
            <person name="Xu D."/>
            <person name="Wang A."/>
            <person name="Fan W."/>
        </authorList>
    </citation>
    <scope>NUCLEOTIDE SEQUENCE</scope>
    <source>
        <strain evidence="14">WSJ</strain>
        <tissue evidence="14">Leaf</tissue>
    </source>
</reference>
<evidence type="ECO:0000256" key="2">
    <source>
        <dbReference type="ARBA" id="ARBA00022527"/>
    </source>
</evidence>